<evidence type="ECO:0000313" key="2">
    <source>
        <dbReference type="EMBL" id="KGG07545.1"/>
    </source>
</evidence>
<feature type="signal peptide" evidence="1">
    <location>
        <begin position="1"/>
        <end position="20"/>
    </location>
</feature>
<evidence type="ECO:0000313" key="3">
    <source>
        <dbReference type="Proteomes" id="UP000030481"/>
    </source>
</evidence>
<dbReference type="RefSeq" id="WP_032518419.1">
    <property type="nucleotide sequence ID" value="NZ_JNAR01000015.1"/>
</dbReference>
<protein>
    <recommendedName>
        <fullName evidence="4">POLO box duplicated region</fullName>
    </recommendedName>
</protein>
<name>A0A0A2B461_PROMR</name>
<sequence>MKIKLLTLIALQSIIPLSFAYETGPEIFGKENDLHLCTPTRREEYIKIKQTKLDGKFPNIQRFIIDEDWRTQGLDSDEFPLSEPLIIENPIKGETLAVFDRNYNKTFRVASFFGRSEIRISEQSIFQGRLGGRSTTGSNDVTSLALLTNDGSYVVVNGCDGVFDVNKTVANALADYPIINGKAFIMISSYGSTGLRINEIGKETVKAWKIIYKNWDETKDSINKELLFEYK</sequence>
<dbReference type="AlphaFoldDB" id="A0A0A2B461"/>
<evidence type="ECO:0008006" key="4">
    <source>
        <dbReference type="Google" id="ProtNLM"/>
    </source>
</evidence>
<comment type="caution">
    <text evidence="2">The sequence shown here is derived from an EMBL/GenBank/DDBJ whole genome shotgun (WGS) entry which is preliminary data.</text>
</comment>
<reference evidence="3" key="1">
    <citation type="journal article" date="2014" name="Sci. Data">
        <title>Genomes of diverse isolates of the marine cyanobacterium Prochlorococcus.</title>
        <authorList>
            <person name="Biller S."/>
            <person name="Berube P."/>
            <person name="Thompson J."/>
            <person name="Kelly L."/>
            <person name="Roggensack S."/>
            <person name="Awad L."/>
            <person name="Roache-Johnson K."/>
            <person name="Ding H."/>
            <person name="Giovannoni S.J."/>
            <person name="Moore L.R."/>
            <person name="Chisholm S.W."/>
        </authorList>
    </citation>
    <scope>NUCLEOTIDE SEQUENCE [LARGE SCALE GENOMIC DNA]</scope>
</reference>
<organism evidence="2 3">
    <name type="scientific">Prochlorococcus marinus str. MIT 9401</name>
    <dbReference type="NCBI Taxonomy" id="167551"/>
    <lineage>
        <taxon>Bacteria</taxon>
        <taxon>Bacillati</taxon>
        <taxon>Cyanobacteriota</taxon>
        <taxon>Cyanophyceae</taxon>
        <taxon>Synechococcales</taxon>
        <taxon>Prochlorococcaceae</taxon>
        <taxon>Prochlorococcus</taxon>
    </lineage>
</organism>
<proteinExistence type="predicted"/>
<keyword evidence="1" id="KW-0732">Signal</keyword>
<gene>
    <name evidence="2" type="ORF">EV01_1160</name>
</gene>
<accession>A0A0A2B461</accession>
<dbReference type="EMBL" id="JNAR01000015">
    <property type="protein sequence ID" value="KGG07545.1"/>
    <property type="molecule type" value="Genomic_DNA"/>
</dbReference>
<dbReference type="Proteomes" id="UP000030481">
    <property type="component" value="Unassembled WGS sequence"/>
</dbReference>
<feature type="chain" id="PRO_5001997426" description="POLO box duplicated region" evidence="1">
    <location>
        <begin position="21"/>
        <end position="231"/>
    </location>
</feature>
<evidence type="ECO:0000256" key="1">
    <source>
        <dbReference type="SAM" id="SignalP"/>
    </source>
</evidence>